<protein>
    <submittedName>
        <fullName evidence="5">Cystathionine gamma-lyase</fullName>
    </submittedName>
</protein>
<organism evidence="5 6">
    <name type="scientific">Epibacterium ulvae</name>
    <dbReference type="NCBI Taxonomy" id="1156985"/>
    <lineage>
        <taxon>Bacteria</taxon>
        <taxon>Pseudomonadati</taxon>
        <taxon>Pseudomonadota</taxon>
        <taxon>Alphaproteobacteria</taxon>
        <taxon>Rhodobacterales</taxon>
        <taxon>Roseobacteraceae</taxon>
        <taxon>Epibacterium</taxon>
    </lineage>
</organism>
<accession>A0A1G5PP63</accession>
<dbReference type="Proteomes" id="UP000198767">
    <property type="component" value="Unassembled WGS sequence"/>
</dbReference>
<evidence type="ECO:0000256" key="3">
    <source>
        <dbReference type="PIRSR" id="PIRSR001434-2"/>
    </source>
</evidence>
<feature type="modified residue" description="N6-(pyridoxal phosphate)lysine" evidence="3">
    <location>
        <position position="200"/>
    </location>
</feature>
<dbReference type="Gene3D" id="3.40.640.10">
    <property type="entry name" value="Type I PLP-dependent aspartate aminotransferase-like (Major domain)"/>
    <property type="match status" value="1"/>
</dbReference>
<dbReference type="PANTHER" id="PTHR11808">
    <property type="entry name" value="TRANS-SULFURATION ENZYME FAMILY MEMBER"/>
    <property type="match status" value="1"/>
</dbReference>
<reference evidence="5 6" key="1">
    <citation type="submission" date="2016-10" db="EMBL/GenBank/DDBJ databases">
        <authorList>
            <person name="de Groot N.N."/>
        </authorList>
    </citation>
    <scope>NUCLEOTIDE SEQUENCE [LARGE SCALE GENOMIC DNA]</scope>
    <source>
        <strain evidence="5 6">U95</strain>
    </source>
</reference>
<dbReference type="PIRSF" id="PIRSF001434">
    <property type="entry name" value="CGS"/>
    <property type="match status" value="1"/>
</dbReference>
<proteinExistence type="inferred from homology"/>
<dbReference type="AlphaFoldDB" id="A0A1G5PP63"/>
<dbReference type="EMBL" id="FMWG01000001">
    <property type="protein sequence ID" value="SCZ51227.1"/>
    <property type="molecule type" value="Genomic_DNA"/>
</dbReference>
<comment type="cofactor">
    <cofactor evidence="1 4">
        <name>pyridoxal 5'-phosphate</name>
        <dbReference type="ChEBI" id="CHEBI:597326"/>
    </cofactor>
</comment>
<dbReference type="Pfam" id="PF01053">
    <property type="entry name" value="Cys_Met_Meta_PP"/>
    <property type="match status" value="1"/>
</dbReference>
<evidence type="ECO:0000313" key="5">
    <source>
        <dbReference type="EMBL" id="SCZ51227.1"/>
    </source>
</evidence>
<name>A0A1G5PP63_9RHOB</name>
<dbReference type="GO" id="GO:0030170">
    <property type="term" value="F:pyridoxal phosphate binding"/>
    <property type="evidence" value="ECO:0007669"/>
    <property type="project" value="InterPro"/>
</dbReference>
<dbReference type="InterPro" id="IPR015422">
    <property type="entry name" value="PyrdxlP-dep_Trfase_small"/>
</dbReference>
<evidence type="ECO:0000256" key="4">
    <source>
        <dbReference type="RuleBase" id="RU362118"/>
    </source>
</evidence>
<dbReference type="InterPro" id="IPR000277">
    <property type="entry name" value="Cys/Met-Metab_PyrdxlP-dep_enz"/>
</dbReference>
<dbReference type="SUPFAM" id="SSF53383">
    <property type="entry name" value="PLP-dependent transferases"/>
    <property type="match status" value="1"/>
</dbReference>
<dbReference type="NCBIfam" id="NF005758">
    <property type="entry name" value="PRK07582.1"/>
    <property type="match status" value="1"/>
</dbReference>
<dbReference type="InterPro" id="IPR015424">
    <property type="entry name" value="PyrdxlP-dep_Trfase"/>
</dbReference>
<keyword evidence="5" id="KW-0456">Lyase</keyword>
<dbReference type="OrthoDB" id="9805807at2"/>
<evidence type="ECO:0000256" key="1">
    <source>
        <dbReference type="ARBA" id="ARBA00001933"/>
    </source>
</evidence>
<comment type="similarity">
    <text evidence="4">Belongs to the trans-sulfuration enzymes family.</text>
</comment>
<dbReference type="PANTHER" id="PTHR11808:SF85">
    <property type="entry name" value="CYSTATHIONINE GAMMA-LYASE-RELATED"/>
    <property type="match status" value="1"/>
</dbReference>
<evidence type="ECO:0000313" key="6">
    <source>
        <dbReference type="Proteomes" id="UP000198767"/>
    </source>
</evidence>
<dbReference type="GO" id="GO:0004123">
    <property type="term" value="F:cystathionine gamma-lyase activity"/>
    <property type="evidence" value="ECO:0007669"/>
    <property type="project" value="TreeGrafter"/>
</dbReference>
<dbReference type="GO" id="GO:0005737">
    <property type="term" value="C:cytoplasm"/>
    <property type="evidence" value="ECO:0007669"/>
    <property type="project" value="TreeGrafter"/>
</dbReference>
<sequence>MAGPHDTRSTVDLGAMLHLRGQALEKGAPIALPLVSSSMYHLPGLPDGSAAYGRADNPTWEHLEHMLSHLEQAEAISFPSGMAAIAAALFATLKTGDRLLIPSDGYYVTRRLSDRFLSRLGVEIVERPTARFSEGGFEGFAVVYLETPSNPGLDMMDLAAVAADVRAAGGVTIADNTTMTPLGQRPLDLGIDIVVASDTKAMGGHSDLLMGHIASRRSDLIEAMREWRTFSGSIPGAQPAWLLHRGMETLDVRFDRMCTSAQILAERLSALQGAPKLRYPGLPGDSAYVLSQKQCLRHGFLMSLTFETEAKAEAFINTCALIRPATSFGGVHTSAERRARWGDAVPAGFVRLSVGVEPVEELWNAICDALPD</sequence>
<dbReference type="Gene3D" id="3.90.1150.10">
    <property type="entry name" value="Aspartate Aminotransferase, domain 1"/>
    <property type="match status" value="1"/>
</dbReference>
<dbReference type="GO" id="GO:0019343">
    <property type="term" value="P:cysteine biosynthetic process via cystathionine"/>
    <property type="evidence" value="ECO:0007669"/>
    <property type="project" value="TreeGrafter"/>
</dbReference>
<gene>
    <name evidence="5" type="ORF">SAMN04488118_101443</name>
</gene>
<dbReference type="RefSeq" id="WP_090215461.1">
    <property type="nucleotide sequence ID" value="NZ_FMWG01000001.1"/>
</dbReference>
<keyword evidence="2 3" id="KW-0663">Pyridoxal phosphate</keyword>
<dbReference type="GO" id="GO:0019346">
    <property type="term" value="P:transsulfuration"/>
    <property type="evidence" value="ECO:0007669"/>
    <property type="project" value="InterPro"/>
</dbReference>
<dbReference type="STRING" id="1156985.SAMN04488118_101443"/>
<evidence type="ECO:0000256" key="2">
    <source>
        <dbReference type="ARBA" id="ARBA00022898"/>
    </source>
</evidence>
<dbReference type="InterPro" id="IPR015421">
    <property type="entry name" value="PyrdxlP-dep_Trfase_major"/>
</dbReference>
<keyword evidence="6" id="KW-1185">Reference proteome</keyword>